<accession>A0A248JPL4</accession>
<keyword evidence="5" id="KW-1185">Reference proteome</keyword>
<dbReference type="Proteomes" id="UP000197153">
    <property type="component" value="Chromosome 1"/>
</dbReference>
<dbReference type="EMBL" id="CP022110">
    <property type="protein sequence ID" value="ASG20683.1"/>
    <property type="molecule type" value="Genomic_DNA"/>
</dbReference>
<dbReference type="Pfam" id="PF08125">
    <property type="entry name" value="Mannitol_dh_C"/>
    <property type="match status" value="1"/>
</dbReference>
<dbReference type="SUPFAM" id="SSF51735">
    <property type="entry name" value="NAD(P)-binding Rossmann-fold domains"/>
    <property type="match status" value="1"/>
</dbReference>
<dbReference type="Gene3D" id="3.40.50.720">
    <property type="entry name" value="NAD(P)-binding Rossmann-like Domain"/>
    <property type="match status" value="1"/>
</dbReference>
<evidence type="ECO:0000259" key="2">
    <source>
        <dbReference type="Pfam" id="PF01232"/>
    </source>
</evidence>
<dbReference type="SUPFAM" id="SSF48179">
    <property type="entry name" value="6-phosphogluconate dehydrogenase C-terminal domain-like"/>
    <property type="match status" value="1"/>
</dbReference>
<dbReference type="InterPro" id="IPR013118">
    <property type="entry name" value="Mannitol_DH_C"/>
</dbReference>
<proteinExistence type="predicted"/>
<keyword evidence="1" id="KW-0560">Oxidoreductase</keyword>
<evidence type="ECO:0000313" key="4">
    <source>
        <dbReference type="EMBL" id="ASG20683.1"/>
    </source>
</evidence>
<dbReference type="Pfam" id="PF01232">
    <property type="entry name" value="Mannitol_dh"/>
    <property type="match status" value="1"/>
</dbReference>
<dbReference type="InterPro" id="IPR013131">
    <property type="entry name" value="Mannitol_DH_N"/>
</dbReference>
<name>A0A248JPL4_9PROT</name>
<organism evidence="4 5">
    <name type="scientific">Nitrospirillum viridazoti CBAmc</name>
    <dbReference type="NCBI Taxonomy" id="1441467"/>
    <lineage>
        <taxon>Bacteria</taxon>
        <taxon>Pseudomonadati</taxon>
        <taxon>Pseudomonadota</taxon>
        <taxon>Alphaproteobacteria</taxon>
        <taxon>Rhodospirillales</taxon>
        <taxon>Azospirillaceae</taxon>
        <taxon>Nitrospirillum</taxon>
        <taxon>Nitrospirillum viridazoti</taxon>
    </lineage>
</organism>
<dbReference type="InterPro" id="IPR008927">
    <property type="entry name" value="6-PGluconate_DH-like_C_sf"/>
</dbReference>
<feature type="domain" description="Mannitol dehydrogenase N-terminal" evidence="2">
    <location>
        <begin position="30"/>
        <end position="280"/>
    </location>
</feature>
<gene>
    <name evidence="4" type="ORF">Y958_07580</name>
</gene>
<dbReference type="KEGG" id="nao:Y958_07580"/>
<protein>
    <submittedName>
        <fullName evidence="4">Mannitol dehydrogenase</fullName>
    </submittedName>
</protein>
<dbReference type="GO" id="GO:0016616">
    <property type="term" value="F:oxidoreductase activity, acting on the CH-OH group of donors, NAD or NADP as acceptor"/>
    <property type="evidence" value="ECO:0007669"/>
    <property type="project" value="TreeGrafter"/>
</dbReference>
<evidence type="ECO:0000313" key="5">
    <source>
        <dbReference type="Proteomes" id="UP000197153"/>
    </source>
</evidence>
<reference evidence="4 5" key="1">
    <citation type="submission" date="2017-06" db="EMBL/GenBank/DDBJ databases">
        <title>Complete genome sequence of Nitrospirillum amazonense strain CBAmC, an endophytic nitrogen-fixing and plant growth-promoting bacterium, isolated from sugarcane.</title>
        <authorList>
            <person name="Schwab S."/>
            <person name="dos Santos Teixeira K.R."/>
            <person name="Simoes Araujo J.L."/>
            <person name="Soares Vidal M."/>
            <person name="Borges de Freitas H.R."/>
            <person name="Rivello Crivelaro A.L."/>
            <person name="Bueno de Camargo Nunes A."/>
            <person name="dos Santos C.M."/>
            <person name="Palmeira da Silva Rosa D."/>
            <person name="da Silva Padilha D."/>
            <person name="da Silva E."/>
            <person name="Araujo Terra L."/>
            <person name="Soares Mendes V."/>
            <person name="Farinelli L."/>
            <person name="Magalhaes Cruz L."/>
            <person name="Baldani J.I."/>
        </authorList>
    </citation>
    <scope>NUCLEOTIDE SEQUENCE [LARGE SCALE GENOMIC DNA]</scope>
    <source>
        <strain evidence="4 5">CBAmC</strain>
    </source>
</reference>
<evidence type="ECO:0000259" key="3">
    <source>
        <dbReference type="Pfam" id="PF08125"/>
    </source>
</evidence>
<dbReference type="RefSeq" id="WP_088871517.1">
    <property type="nucleotide sequence ID" value="NZ_CP022110.1"/>
</dbReference>
<feature type="domain" description="Mannitol dehydrogenase C-terminal" evidence="3">
    <location>
        <begin position="288"/>
        <end position="478"/>
    </location>
</feature>
<dbReference type="InterPro" id="IPR013328">
    <property type="entry name" value="6PGD_dom2"/>
</dbReference>
<dbReference type="PANTHER" id="PTHR43362:SF1">
    <property type="entry name" value="MANNITOL DEHYDROGENASE 2-RELATED"/>
    <property type="match status" value="1"/>
</dbReference>
<dbReference type="AlphaFoldDB" id="A0A248JPL4"/>
<dbReference type="InterPro" id="IPR036291">
    <property type="entry name" value="NAD(P)-bd_dom_sf"/>
</dbReference>
<dbReference type="PANTHER" id="PTHR43362">
    <property type="entry name" value="MANNITOL DEHYDROGENASE DSF1-RELATED"/>
    <property type="match status" value="1"/>
</dbReference>
<dbReference type="InterPro" id="IPR050988">
    <property type="entry name" value="Mannitol_DH/Oxidoreductase"/>
</dbReference>
<evidence type="ECO:0000256" key="1">
    <source>
        <dbReference type="ARBA" id="ARBA00023002"/>
    </source>
</evidence>
<dbReference type="PRINTS" id="PR00084">
    <property type="entry name" value="MTLDHDRGNASE"/>
</dbReference>
<dbReference type="Gene3D" id="1.10.1040.10">
    <property type="entry name" value="N-(1-d-carboxylethyl)-l-norvaline Dehydrogenase, domain 2"/>
    <property type="match status" value="1"/>
</dbReference>
<sequence>MTPHLSPDTLPTLPQTVARPGYDRAVCGIGIVHFGPGAFHRAHQAVYTDDALALEANNPENRDWTISAVSLKSPGVRDALVPQDGLYTLVTLDRTIGHRVIGSIREVLCAPEAQDQVLNRLADPATRIVTITVTEKGYCLTAAGELDTSHPDIVHDLAHPETPISVIGYVVAGLRRRRAVGLPPYTVISCDNMTDNGRRLGRATAQYAAALDADLGAWVREYVAFPSTMVDSITPATDDALRQRVLDVTGVADAWPIQREAFTQWVIEDRFCNGRPAWDKAGVILTSDVGAFGLAKLRLLNGPHSALAYLGGLAGVETVADAMTTPELAGFLERLMLQDVLPTVMPPAGYDLARYAGQILERFRNPAIRHLLAQIAWDGSQKLPYRLFGVIEERLAQGLSISRPALVVASWMHFVRRRATEGAGLTDPLAPTLLDIGARCDGTRADVDRFLALEVMFAPALATDTRFRAALTDAYARLGDGGRDAVLAAVAAL</sequence>
<dbReference type="InterPro" id="IPR000669">
    <property type="entry name" value="Mannitol_DH"/>
</dbReference>